<feature type="non-terminal residue" evidence="3">
    <location>
        <position position="310"/>
    </location>
</feature>
<dbReference type="SUPFAM" id="SSF53098">
    <property type="entry name" value="Ribonuclease H-like"/>
    <property type="match status" value="1"/>
</dbReference>
<protein>
    <submittedName>
        <fullName evidence="3">Uncharacterized protein LOC127749536</fullName>
    </submittedName>
</protein>
<dbReference type="GeneID" id="127749536"/>
<gene>
    <name evidence="3" type="primary">LOC127749536</name>
</gene>
<dbReference type="KEGG" id="foc:127749536"/>
<dbReference type="RefSeq" id="XP_052124035.1">
    <property type="nucleotide sequence ID" value="XM_052268075.1"/>
</dbReference>
<dbReference type="Proteomes" id="UP000504606">
    <property type="component" value="Unplaced"/>
</dbReference>
<feature type="compositionally biased region" description="Low complexity" evidence="1">
    <location>
        <begin position="110"/>
        <end position="130"/>
    </location>
</feature>
<dbReference type="OrthoDB" id="6630171at2759"/>
<proteinExistence type="predicted"/>
<dbReference type="InterPro" id="IPR012337">
    <property type="entry name" value="RNaseH-like_sf"/>
</dbReference>
<feature type="compositionally biased region" description="Acidic residues" evidence="1">
    <location>
        <begin position="1"/>
        <end position="20"/>
    </location>
</feature>
<dbReference type="PANTHER" id="PTHR47501">
    <property type="entry name" value="TRANSPOSASE-RELATED"/>
    <property type="match status" value="1"/>
</dbReference>
<feature type="region of interest" description="Disordered" evidence="1">
    <location>
        <begin position="1"/>
        <end position="21"/>
    </location>
</feature>
<reference evidence="3" key="1">
    <citation type="submission" date="2025-08" db="UniProtKB">
        <authorList>
            <consortium name="RefSeq"/>
        </authorList>
    </citation>
    <scope>IDENTIFICATION</scope>
    <source>
        <tissue evidence="3">Whole organism</tissue>
    </source>
</reference>
<dbReference type="PANTHER" id="PTHR47501:SF5">
    <property type="entry name" value="HAT C-TERMINAL DIMERISATION DOMAIN-CONTAINING PROTEIN"/>
    <property type="match status" value="1"/>
</dbReference>
<organism evidence="2 3">
    <name type="scientific">Frankliniella occidentalis</name>
    <name type="common">Western flower thrips</name>
    <name type="synonym">Euthrips occidentalis</name>
    <dbReference type="NCBI Taxonomy" id="133901"/>
    <lineage>
        <taxon>Eukaryota</taxon>
        <taxon>Metazoa</taxon>
        <taxon>Ecdysozoa</taxon>
        <taxon>Arthropoda</taxon>
        <taxon>Hexapoda</taxon>
        <taxon>Insecta</taxon>
        <taxon>Pterygota</taxon>
        <taxon>Neoptera</taxon>
        <taxon>Paraneoptera</taxon>
        <taxon>Thysanoptera</taxon>
        <taxon>Terebrantia</taxon>
        <taxon>Thripoidea</taxon>
        <taxon>Thripidae</taxon>
        <taxon>Frankliniella</taxon>
    </lineage>
</organism>
<dbReference type="AlphaFoldDB" id="A0A9C6TX92"/>
<evidence type="ECO:0000313" key="2">
    <source>
        <dbReference type="Proteomes" id="UP000504606"/>
    </source>
</evidence>
<accession>A0A9C6TX92</accession>
<keyword evidence="2" id="KW-1185">Reference proteome</keyword>
<name>A0A9C6TX92_FRAOC</name>
<feature type="region of interest" description="Disordered" evidence="1">
    <location>
        <begin position="102"/>
        <end position="130"/>
    </location>
</feature>
<evidence type="ECO:0000256" key="1">
    <source>
        <dbReference type="SAM" id="MobiDB-lite"/>
    </source>
</evidence>
<sequence length="310" mass="34629">MSENDDYNDEGDGDNSENDESMPWAAFNAHFTYVKEVDEKNFLARCKLCDKDRRCPVSSSSNLKSHLKRNFLESCCDILTLLFLLQRKHHWSEEKLQELSVCSKKKSKKNPPSSSSAVSTGGASASSSATSFFEPRQTKAVNQKNLNELVDKLVIFENLPHRIVDSPHFKAAVLFGVPAGQELKISCRQTLRKRLNGHYEKMVKNLKTALSAVKYVATTADGWSKFRRGFLGMTVTWLDPSTITRSHASLALRRLKGRHTHDRLAAAMSGIHAEFDLAVPKLAKTITDSASNFRKAFRVFSAAPHAGPNE</sequence>
<evidence type="ECO:0000313" key="3">
    <source>
        <dbReference type="RefSeq" id="XP_052124035.1"/>
    </source>
</evidence>